<evidence type="ECO:0000313" key="2">
    <source>
        <dbReference type="Proteomes" id="UP000000268"/>
    </source>
</evidence>
<gene>
    <name evidence="1" type="ordered locus">AM1_3325</name>
</gene>
<sequence length="53" mass="5766">MVSIKGVGSGSLDYAPIFHTDCLSLKTVSPQAKLKMIFAPIIHRFISIFVCAL</sequence>
<evidence type="ECO:0000313" key="1">
    <source>
        <dbReference type="EMBL" id="ABW28319.1"/>
    </source>
</evidence>
<dbReference type="STRING" id="329726.AM1_3325"/>
<dbReference type="EMBL" id="CP000828">
    <property type="protein sequence ID" value="ABW28319.1"/>
    <property type="molecule type" value="Genomic_DNA"/>
</dbReference>
<protein>
    <submittedName>
        <fullName evidence="1">Uncharacterized protein</fullName>
    </submittedName>
</protein>
<dbReference type="Proteomes" id="UP000000268">
    <property type="component" value="Chromosome"/>
</dbReference>
<organism evidence="1 2">
    <name type="scientific">Acaryochloris marina (strain MBIC 11017)</name>
    <dbReference type="NCBI Taxonomy" id="329726"/>
    <lineage>
        <taxon>Bacteria</taxon>
        <taxon>Bacillati</taxon>
        <taxon>Cyanobacteriota</taxon>
        <taxon>Cyanophyceae</taxon>
        <taxon>Acaryochloridales</taxon>
        <taxon>Acaryochloridaceae</taxon>
        <taxon>Acaryochloris</taxon>
    </lineage>
</organism>
<dbReference type="AlphaFoldDB" id="B0BZ19"/>
<proteinExistence type="predicted"/>
<dbReference type="KEGG" id="amr:AM1_3325"/>
<name>B0BZ19_ACAM1</name>
<keyword evidence="2" id="KW-1185">Reference proteome</keyword>
<accession>B0BZ19</accession>
<dbReference type="HOGENOM" id="CLU_3057358_0_0_3"/>
<reference evidence="1 2" key="1">
    <citation type="journal article" date="2008" name="Proc. Natl. Acad. Sci. U.S.A.">
        <title>Niche adaptation and genome expansion in the chlorophyll d-producing cyanobacterium Acaryochloris marina.</title>
        <authorList>
            <person name="Swingley W.D."/>
            <person name="Chen M."/>
            <person name="Cheung P.C."/>
            <person name="Conrad A.L."/>
            <person name="Dejesa L.C."/>
            <person name="Hao J."/>
            <person name="Honchak B.M."/>
            <person name="Karbach L.E."/>
            <person name="Kurdoglu A."/>
            <person name="Lahiri S."/>
            <person name="Mastrian S.D."/>
            <person name="Miyashita H."/>
            <person name="Page L."/>
            <person name="Ramakrishna P."/>
            <person name="Satoh S."/>
            <person name="Sattley W.M."/>
            <person name="Shimada Y."/>
            <person name="Taylor H.L."/>
            <person name="Tomo T."/>
            <person name="Tsuchiya T."/>
            <person name="Wang Z.T."/>
            <person name="Raymond J."/>
            <person name="Mimuro M."/>
            <person name="Blankenship R.E."/>
            <person name="Touchman J.W."/>
        </authorList>
    </citation>
    <scope>NUCLEOTIDE SEQUENCE [LARGE SCALE GENOMIC DNA]</scope>
    <source>
        <strain evidence="2">MBIC 11017</strain>
    </source>
</reference>